<name>A0ABW5DMC5_9PROT</name>
<comment type="similarity">
    <text evidence="1">Belongs to the LysR transcriptional regulatory family.</text>
</comment>
<keyword evidence="4" id="KW-0804">Transcription</keyword>
<organism evidence="6 7">
    <name type="scientific">Lacibacterium aquatile</name>
    <dbReference type="NCBI Taxonomy" id="1168082"/>
    <lineage>
        <taxon>Bacteria</taxon>
        <taxon>Pseudomonadati</taxon>
        <taxon>Pseudomonadota</taxon>
        <taxon>Alphaproteobacteria</taxon>
        <taxon>Rhodospirillales</taxon>
        <taxon>Rhodospirillaceae</taxon>
    </lineage>
</organism>
<comment type="caution">
    <text evidence="6">The sequence shown here is derived from an EMBL/GenBank/DDBJ whole genome shotgun (WGS) entry which is preliminary data.</text>
</comment>
<dbReference type="PANTHER" id="PTHR30419">
    <property type="entry name" value="HTH-TYPE TRANSCRIPTIONAL REGULATOR YBHD"/>
    <property type="match status" value="1"/>
</dbReference>
<evidence type="ECO:0000256" key="2">
    <source>
        <dbReference type="ARBA" id="ARBA00023015"/>
    </source>
</evidence>
<dbReference type="PRINTS" id="PR00039">
    <property type="entry name" value="HTHLYSR"/>
</dbReference>
<dbReference type="InterPro" id="IPR036390">
    <property type="entry name" value="WH_DNA-bd_sf"/>
</dbReference>
<dbReference type="PANTHER" id="PTHR30419:SF31">
    <property type="entry name" value="BLR3139 PROTEIN"/>
    <property type="match status" value="1"/>
</dbReference>
<reference evidence="7" key="1">
    <citation type="journal article" date="2019" name="Int. J. Syst. Evol. Microbiol.">
        <title>The Global Catalogue of Microorganisms (GCM) 10K type strain sequencing project: providing services to taxonomists for standard genome sequencing and annotation.</title>
        <authorList>
            <consortium name="The Broad Institute Genomics Platform"/>
            <consortium name="The Broad Institute Genome Sequencing Center for Infectious Disease"/>
            <person name="Wu L."/>
            <person name="Ma J."/>
        </authorList>
    </citation>
    <scope>NUCLEOTIDE SEQUENCE [LARGE SCALE GENOMIC DNA]</scope>
    <source>
        <strain evidence="7">CGMCC 1.19062</strain>
    </source>
</reference>
<evidence type="ECO:0000313" key="6">
    <source>
        <dbReference type="EMBL" id="MFD2262237.1"/>
    </source>
</evidence>
<evidence type="ECO:0000256" key="4">
    <source>
        <dbReference type="ARBA" id="ARBA00023163"/>
    </source>
</evidence>
<dbReference type="Pfam" id="PF03466">
    <property type="entry name" value="LysR_substrate"/>
    <property type="match status" value="1"/>
</dbReference>
<dbReference type="Proteomes" id="UP001597295">
    <property type="component" value="Unassembled WGS sequence"/>
</dbReference>
<accession>A0ABW5DMC5</accession>
<proteinExistence type="inferred from homology"/>
<sequence length="297" mass="32668">MIDKLDFILALARERHFGHAAEACGVTQPTLSAGIKQLEDQFGVMLVQRGSRFLGFTPEGERVLEWARRIVGDTRAMRQDIDALKRGLSGRLKIAAIPTALAMVAQLTTPYRARHADVRFTILSRTSVEVLALLENLEVDAGLTYLDNEPLGRVTTVPLYRERYCLLTSAEGKYGDRDTVTWAEVGHLPLCLLTPDMQNRRIIDKHLLDVGVKPTPTLESNSMIVLFAHVRTGQWASIMPAKLADTLGLTDLVRAVPIVEPEATHTIGLVVPHREPMTPLTAALVAEAKRLAAALEG</sequence>
<evidence type="ECO:0000313" key="7">
    <source>
        <dbReference type="Proteomes" id="UP001597295"/>
    </source>
</evidence>
<dbReference type="InterPro" id="IPR000847">
    <property type="entry name" value="LysR_HTH_N"/>
</dbReference>
<feature type="domain" description="HTH lysR-type" evidence="5">
    <location>
        <begin position="1"/>
        <end position="57"/>
    </location>
</feature>
<dbReference type="InterPro" id="IPR050950">
    <property type="entry name" value="HTH-type_LysR_regulators"/>
</dbReference>
<dbReference type="Gene3D" id="3.40.190.290">
    <property type="match status" value="1"/>
</dbReference>
<dbReference type="SUPFAM" id="SSF46785">
    <property type="entry name" value="Winged helix' DNA-binding domain"/>
    <property type="match status" value="1"/>
</dbReference>
<evidence type="ECO:0000256" key="3">
    <source>
        <dbReference type="ARBA" id="ARBA00023125"/>
    </source>
</evidence>
<evidence type="ECO:0000259" key="5">
    <source>
        <dbReference type="PROSITE" id="PS50931"/>
    </source>
</evidence>
<dbReference type="InterPro" id="IPR005119">
    <property type="entry name" value="LysR_subst-bd"/>
</dbReference>
<keyword evidence="7" id="KW-1185">Reference proteome</keyword>
<dbReference type="SUPFAM" id="SSF53850">
    <property type="entry name" value="Periplasmic binding protein-like II"/>
    <property type="match status" value="1"/>
</dbReference>
<dbReference type="PROSITE" id="PS50931">
    <property type="entry name" value="HTH_LYSR"/>
    <property type="match status" value="1"/>
</dbReference>
<dbReference type="EMBL" id="JBHUIP010000003">
    <property type="protein sequence ID" value="MFD2262237.1"/>
    <property type="molecule type" value="Genomic_DNA"/>
</dbReference>
<keyword evidence="3" id="KW-0238">DNA-binding</keyword>
<keyword evidence="2" id="KW-0805">Transcription regulation</keyword>
<dbReference type="CDD" id="cd05466">
    <property type="entry name" value="PBP2_LTTR_substrate"/>
    <property type="match status" value="1"/>
</dbReference>
<dbReference type="Gene3D" id="1.10.10.10">
    <property type="entry name" value="Winged helix-like DNA-binding domain superfamily/Winged helix DNA-binding domain"/>
    <property type="match status" value="1"/>
</dbReference>
<dbReference type="Pfam" id="PF00126">
    <property type="entry name" value="HTH_1"/>
    <property type="match status" value="1"/>
</dbReference>
<protein>
    <submittedName>
        <fullName evidence="6">LysR family transcriptional regulator</fullName>
    </submittedName>
</protein>
<dbReference type="RefSeq" id="WP_379875156.1">
    <property type="nucleotide sequence ID" value="NZ_JBHUIP010000003.1"/>
</dbReference>
<evidence type="ECO:0000256" key="1">
    <source>
        <dbReference type="ARBA" id="ARBA00009437"/>
    </source>
</evidence>
<dbReference type="InterPro" id="IPR036388">
    <property type="entry name" value="WH-like_DNA-bd_sf"/>
</dbReference>
<gene>
    <name evidence="6" type="ORF">ACFSM5_05010</name>
</gene>